<dbReference type="EMBL" id="GBRH01214557">
    <property type="protein sequence ID" value="JAD83338.1"/>
    <property type="molecule type" value="Transcribed_RNA"/>
</dbReference>
<organism evidence="2">
    <name type="scientific">Arundo donax</name>
    <name type="common">Giant reed</name>
    <name type="synonym">Donax arundinaceus</name>
    <dbReference type="NCBI Taxonomy" id="35708"/>
    <lineage>
        <taxon>Eukaryota</taxon>
        <taxon>Viridiplantae</taxon>
        <taxon>Streptophyta</taxon>
        <taxon>Embryophyta</taxon>
        <taxon>Tracheophyta</taxon>
        <taxon>Spermatophyta</taxon>
        <taxon>Magnoliopsida</taxon>
        <taxon>Liliopsida</taxon>
        <taxon>Poales</taxon>
        <taxon>Poaceae</taxon>
        <taxon>PACMAD clade</taxon>
        <taxon>Arundinoideae</taxon>
        <taxon>Arundineae</taxon>
        <taxon>Arundo</taxon>
    </lineage>
</organism>
<evidence type="ECO:0000256" key="1">
    <source>
        <dbReference type="SAM" id="MobiDB-lite"/>
    </source>
</evidence>
<feature type="region of interest" description="Disordered" evidence="1">
    <location>
        <begin position="1"/>
        <end position="24"/>
    </location>
</feature>
<evidence type="ECO:0000313" key="2">
    <source>
        <dbReference type="EMBL" id="JAD83338.1"/>
    </source>
</evidence>
<feature type="compositionally biased region" description="Basic residues" evidence="1">
    <location>
        <begin position="1"/>
        <end position="11"/>
    </location>
</feature>
<reference evidence="2" key="1">
    <citation type="submission" date="2014-09" db="EMBL/GenBank/DDBJ databases">
        <authorList>
            <person name="Magalhaes I.L.F."/>
            <person name="Oliveira U."/>
            <person name="Santos F.R."/>
            <person name="Vidigal T.H.D.A."/>
            <person name="Brescovit A.D."/>
            <person name="Santos A.J."/>
        </authorList>
    </citation>
    <scope>NUCLEOTIDE SEQUENCE</scope>
    <source>
        <tissue evidence="2">Shoot tissue taken approximately 20 cm above the soil surface</tissue>
    </source>
</reference>
<name>A0A0A9D9H8_ARUDO</name>
<accession>A0A0A9D9H8</accession>
<reference evidence="2" key="2">
    <citation type="journal article" date="2015" name="Data Brief">
        <title>Shoot transcriptome of the giant reed, Arundo donax.</title>
        <authorList>
            <person name="Barrero R.A."/>
            <person name="Guerrero F.D."/>
            <person name="Moolhuijzen P."/>
            <person name="Goolsby J.A."/>
            <person name="Tidwell J."/>
            <person name="Bellgard S.E."/>
            <person name="Bellgard M.I."/>
        </authorList>
    </citation>
    <scope>NUCLEOTIDE SEQUENCE</scope>
    <source>
        <tissue evidence="2">Shoot tissue taken approximately 20 cm above the soil surface</tissue>
    </source>
</reference>
<protein>
    <submittedName>
        <fullName evidence="2">Trehalose-6-phosphate synthase</fullName>
    </submittedName>
</protein>
<dbReference type="AlphaFoldDB" id="A0A0A9D9H8"/>
<proteinExistence type="predicted"/>
<sequence length="44" mass="4886">MRRRARRRRCPSRPATRTRTAGGGCAPGACARCGSGSPRRCRRR</sequence>